<evidence type="ECO:0008006" key="3">
    <source>
        <dbReference type="Google" id="ProtNLM"/>
    </source>
</evidence>
<name>X0UUI8_9ZZZZ</name>
<feature type="transmembrane region" description="Helical" evidence="1">
    <location>
        <begin position="6"/>
        <end position="28"/>
    </location>
</feature>
<evidence type="ECO:0000256" key="1">
    <source>
        <dbReference type="SAM" id="Phobius"/>
    </source>
</evidence>
<keyword evidence="1" id="KW-0812">Transmembrane</keyword>
<keyword evidence="1" id="KW-0472">Membrane</keyword>
<feature type="transmembrane region" description="Helical" evidence="1">
    <location>
        <begin position="127"/>
        <end position="146"/>
    </location>
</feature>
<feature type="transmembrane region" description="Helical" evidence="1">
    <location>
        <begin position="75"/>
        <end position="95"/>
    </location>
</feature>
<proteinExistence type="predicted"/>
<feature type="non-terminal residue" evidence="2">
    <location>
        <position position="183"/>
    </location>
</feature>
<evidence type="ECO:0000313" key="2">
    <source>
        <dbReference type="EMBL" id="GAF92125.1"/>
    </source>
</evidence>
<feature type="transmembrane region" description="Helical" evidence="1">
    <location>
        <begin position="152"/>
        <end position="170"/>
    </location>
</feature>
<dbReference type="AlphaFoldDB" id="X0UUI8"/>
<dbReference type="EMBL" id="BARS01012975">
    <property type="protein sequence ID" value="GAF92125.1"/>
    <property type="molecule type" value="Genomic_DNA"/>
</dbReference>
<sequence length="183" mass="18822">MPGVLVSATTVTSGVAMLALWCWAFVAWRRGIERHSITGLLVAGVLAAAPAAAEGFGIAIVPLLAVYALLRERHWLWWIPFLAIPLAVAGANLGYVSSQGGIPLLADTVSMGPIVQGDGVGRTGTPLVALAFLGGGLLTGLFYSPWLWSRRAGVVAAGLAILGTAALLGFEIPQGRRNAAIGA</sequence>
<comment type="caution">
    <text evidence="2">The sequence shown here is derived from an EMBL/GenBank/DDBJ whole genome shotgun (WGS) entry which is preliminary data.</text>
</comment>
<reference evidence="2" key="1">
    <citation type="journal article" date="2014" name="Front. Microbiol.">
        <title>High frequency of phylogenetically diverse reductive dehalogenase-homologous genes in deep subseafloor sedimentary metagenomes.</title>
        <authorList>
            <person name="Kawai M."/>
            <person name="Futagami T."/>
            <person name="Toyoda A."/>
            <person name="Takaki Y."/>
            <person name="Nishi S."/>
            <person name="Hori S."/>
            <person name="Arai W."/>
            <person name="Tsubouchi T."/>
            <person name="Morono Y."/>
            <person name="Uchiyama I."/>
            <person name="Ito T."/>
            <person name="Fujiyama A."/>
            <person name="Inagaki F."/>
            <person name="Takami H."/>
        </authorList>
    </citation>
    <scope>NUCLEOTIDE SEQUENCE</scope>
    <source>
        <strain evidence="2">Expedition CK06-06</strain>
    </source>
</reference>
<keyword evidence="1" id="KW-1133">Transmembrane helix</keyword>
<organism evidence="2">
    <name type="scientific">marine sediment metagenome</name>
    <dbReference type="NCBI Taxonomy" id="412755"/>
    <lineage>
        <taxon>unclassified sequences</taxon>
        <taxon>metagenomes</taxon>
        <taxon>ecological metagenomes</taxon>
    </lineage>
</organism>
<gene>
    <name evidence="2" type="ORF">S01H1_22817</name>
</gene>
<feature type="transmembrane region" description="Helical" evidence="1">
    <location>
        <begin position="40"/>
        <end position="69"/>
    </location>
</feature>
<accession>X0UUI8</accession>
<protein>
    <recommendedName>
        <fullName evidence="3">Glycosyltransferase RgtA/B/C/D-like domain-containing protein</fullName>
    </recommendedName>
</protein>